<dbReference type="EMBL" id="JANPWB010000014">
    <property type="protein sequence ID" value="KAJ1101474.1"/>
    <property type="molecule type" value="Genomic_DNA"/>
</dbReference>
<sequence length="116" mass="13161">MTEPGALGDGEAPLTRIFMEQLFGSLWEDFATLKKEIAAEVKDLKGEVVDLGQRVDTLEQTCDTQEDNWTAQKPRPGGINLIKPQQLRAKRRGWHYLEAYAVMIVSQRQTQTNDMP</sequence>
<comment type="caution">
    <text evidence="2">The sequence shown here is derived from an EMBL/GenBank/DDBJ whole genome shotgun (WGS) entry which is preliminary data.</text>
</comment>
<keyword evidence="3" id="KW-1185">Reference proteome</keyword>
<gene>
    <name evidence="2" type="ORF">NDU88_006541</name>
</gene>
<keyword evidence="1" id="KW-0175">Coiled coil</keyword>
<evidence type="ECO:0000256" key="1">
    <source>
        <dbReference type="SAM" id="Coils"/>
    </source>
</evidence>
<proteinExistence type="predicted"/>
<name>A0AAV7MEC7_PLEWA</name>
<evidence type="ECO:0000313" key="2">
    <source>
        <dbReference type="EMBL" id="KAJ1101474.1"/>
    </source>
</evidence>
<feature type="coiled-coil region" evidence="1">
    <location>
        <begin position="34"/>
        <end position="68"/>
    </location>
</feature>
<protein>
    <submittedName>
        <fullName evidence="2">Uncharacterized protein</fullName>
    </submittedName>
</protein>
<accession>A0AAV7MEC7</accession>
<reference evidence="2" key="1">
    <citation type="journal article" date="2022" name="bioRxiv">
        <title>Sequencing and chromosome-scale assembly of the giantPleurodeles waltlgenome.</title>
        <authorList>
            <person name="Brown T."/>
            <person name="Elewa A."/>
            <person name="Iarovenko S."/>
            <person name="Subramanian E."/>
            <person name="Araus A.J."/>
            <person name="Petzold A."/>
            <person name="Susuki M."/>
            <person name="Suzuki K.-i.T."/>
            <person name="Hayashi T."/>
            <person name="Toyoda A."/>
            <person name="Oliveira C."/>
            <person name="Osipova E."/>
            <person name="Leigh N.D."/>
            <person name="Simon A."/>
            <person name="Yun M.H."/>
        </authorList>
    </citation>
    <scope>NUCLEOTIDE SEQUENCE</scope>
    <source>
        <strain evidence="2">20211129_DDA</strain>
        <tissue evidence="2">Liver</tissue>
    </source>
</reference>
<organism evidence="2 3">
    <name type="scientific">Pleurodeles waltl</name>
    <name type="common">Iberian ribbed newt</name>
    <dbReference type="NCBI Taxonomy" id="8319"/>
    <lineage>
        <taxon>Eukaryota</taxon>
        <taxon>Metazoa</taxon>
        <taxon>Chordata</taxon>
        <taxon>Craniata</taxon>
        <taxon>Vertebrata</taxon>
        <taxon>Euteleostomi</taxon>
        <taxon>Amphibia</taxon>
        <taxon>Batrachia</taxon>
        <taxon>Caudata</taxon>
        <taxon>Salamandroidea</taxon>
        <taxon>Salamandridae</taxon>
        <taxon>Pleurodelinae</taxon>
        <taxon>Pleurodeles</taxon>
    </lineage>
</organism>
<dbReference type="AlphaFoldDB" id="A0AAV7MEC7"/>
<evidence type="ECO:0000313" key="3">
    <source>
        <dbReference type="Proteomes" id="UP001066276"/>
    </source>
</evidence>
<dbReference type="Proteomes" id="UP001066276">
    <property type="component" value="Chromosome 10"/>
</dbReference>